<evidence type="ECO:0000256" key="3">
    <source>
        <dbReference type="ARBA" id="ARBA00023015"/>
    </source>
</evidence>
<dbReference type="PRINTS" id="PR00364">
    <property type="entry name" value="DISEASERSIST"/>
</dbReference>
<feature type="DNA-binding region" description="OmpR/PhoB-type" evidence="6">
    <location>
        <begin position="1"/>
        <end position="97"/>
    </location>
</feature>
<proteinExistence type="inferred from homology"/>
<dbReference type="Pfam" id="PF13191">
    <property type="entry name" value="AAA_16"/>
    <property type="match status" value="1"/>
</dbReference>
<dbReference type="InterPro" id="IPR005158">
    <property type="entry name" value="BTAD"/>
</dbReference>
<dbReference type="InterPro" id="IPR003593">
    <property type="entry name" value="AAA+_ATPase"/>
</dbReference>
<dbReference type="Proteomes" id="UP000660265">
    <property type="component" value="Unassembled WGS sequence"/>
</dbReference>
<comment type="similarity">
    <text evidence="1">Belongs to the AfsR/DnrI/RedD regulatory family.</text>
</comment>
<dbReference type="PANTHER" id="PTHR35807">
    <property type="entry name" value="TRANSCRIPTIONAL REGULATOR REDD-RELATED"/>
    <property type="match status" value="1"/>
</dbReference>
<keyword evidence="3" id="KW-0805">Transcription regulation</keyword>
<feature type="domain" description="OmpR/PhoB-type" evidence="8">
    <location>
        <begin position="1"/>
        <end position="97"/>
    </location>
</feature>
<dbReference type="InterPro" id="IPR051677">
    <property type="entry name" value="AfsR-DnrI-RedD_regulator"/>
</dbReference>
<keyword evidence="4 6" id="KW-0238">DNA-binding</keyword>
<protein>
    <recommendedName>
        <fullName evidence="8">OmpR/PhoB-type domain-containing protein</fullName>
    </recommendedName>
</protein>
<comment type="caution">
    <text evidence="9">The sequence shown here is derived from an EMBL/GenBank/DDBJ whole genome shotgun (WGS) entry which is preliminary data.</text>
</comment>
<dbReference type="Gene3D" id="1.10.10.10">
    <property type="entry name" value="Winged helix-like DNA-binding domain superfamily/Winged helix DNA-binding domain"/>
    <property type="match status" value="1"/>
</dbReference>
<evidence type="ECO:0000313" key="9">
    <source>
        <dbReference type="EMBL" id="GGJ84233.1"/>
    </source>
</evidence>
<keyword evidence="2" id="KW-0902">Two-component regulatory system</keyword>
<dbReference type="Pfam" id="PF03704">
    <property type="entry name" value="BTAD"/>
    <property type="match status" value="1"/>
</dbReference>
<dbReference type="SMART" id="SM00862">
    <property type="entry name" value="Trans_reg_C"/>
    <property type="match status" value="1"/>
</dbReference>
<dbReference type="InterPro" id="IPR027417">
    <property type="entry name" value="P-loop_NTPase"/>
</dbReference>
<gene>
    <name evidence="9" type="ORF">GCM10011583_14870</name>
</gene>
<dbReference type="CDD" id="cd15831">
    <property type="entry name" value="BTAD"/>
    <property type="match status" value="1"/>
</dbReference>
<dbReference type="InterPro" id="IPR016032">
    <property type="entry name" value="Sig_transdc_resp-reg_C-effctor"/>
</dbReference>
<dbReference type="InterPro" id="IPR001867">
    <property type="entry name" value="OmpR/PhoB-type_DNA-bd"/>
</dbReference>
<evidence type="ECO:0000313" key="10">
    <source>
        <dbReference type="Proteomes" id="UP000660265"/>
    </source>
</evidence>
<dbReference type="SMART" id="SM01043">
    <property type="entry name" value="BTAD"/>
    <property type="match status" value="1"/>
</dbReference>
<evidence type="ECO:0000256" key="4">
    <source>
        <dbReference type="ARBA" id="ARBA00023125"/>
    </source>
</evidence>
<dbReference type="InterPro" id="IPR011990">
    <property type="entry name" value="TPR-like_helical_dom_sf"/>
</dbReference>
<dbReference type="PROSITE" id="PS51755">
    <property type="entry name" value="OMPR_PHOB"/>
    <property type="match status" value="1"/>
</dbReference>
<dbReference type="SUPFAM" id="SSF46894">
    <property type="entry name" value="C-terminal effector domain of the bipartite response regulators"/>
    <property type="match status" value="1"/>
</dbReference>
<dbReference type="Gene3D" id="3.40.50.300">
    <property type="entry name" value="P-loop containing nucleotide triphosphate hydrolases"/>
    <property type="match status" value="1"/>
</dbReference>
<evidence type="ECO:0000256" key="7">
    <source>
        <dbReference type="SAM" id="MobiDB-lite"/>
    </source>
</evidence>
<evidence type="ECO:0000256" key="6">
    <source>
        <dbReference type="PROSITE-ProRule" id="PRU01091"/>
    </source>
</evidence>
<evidence type="ECO:0000256" key="1">
    <source>
        <dbReference type="ARBA" id="ARBA00005820"/>
    </source>
</evidence>
<feature type="region of interest" description="Disordered" evidence="7">
    <location>
        <begin position="710"/>
        <end position="741"/>
    </location>
</feature>
<reference evidence="10" key="1">
    <citation type="journal article" date="2019" name="Int. J. Syst. Evol. Microbiol.">
        <title>The Global Catalogue of Microorganisms (GCM) 10K type strain sequencing project: providing services to taxonomists for standard genome sequencing and annotation.</title>
        <authorList>
            <consortium name="The Broad Institute Genomics Platform"/>
            <consortium name="The Broad Institute Genome Sequencing Center for Infectious Disease"/>
            <person name="Wu L."/>
            <person name="Ma J."/>
        </authorList>
    </citation>
    <scope>NUCLEOTIDE SEQUENCE [LARGE SCALE GENOMIC DNA]</scope>
    <source>
        <strain evidence="10">CGMCC 4.7275</strain>
    </source>
</reference>
<dbReference type="SUPFAM" id="SSF52540">
    <property type="entry name" value="P-loop containing nucleoside triphosphate hydrolases"/>
    <property type="match status" value="1"/>
</dbReference>
<evidence type="ECO:0000256" key="5">
    <source>
        <dbReference type="ARBA" id="ARBA00023163"/>
    </source>
</evidence>
<keyword evidence="10" id="KW-1185">Reference proteome</keyword>
<dbReference type="Gene3D" id="1.25.40.10">
    <property type="entry name" value="Tetratricopeptide repeat domain"/>
    <property type="match status" value="1"/>
</dbReference>
<dbReference type="SUPFAM" id="SSF48452">
    <property type="entry name" value="TPR-like"/>
    <property type="match status" value="1"/>
</dbReference>
<dbReference type="PANTHER" id="PTHR35807:SF1">
    <property type="entry name" value="TRANSCRIPTIONAL REGULATOR REDD"/>
    <property type="match status" value="1"/>
</dbReference>
<sequence length="741" mass="80716">MRFRILGHLDWFREGVSLPVGRRRERLLLGLLLLDIGHTVSVNRLIELLWDEGPPPSSARGSLQAHVSRLRGRLHEESAAEYGFVLSKGNGGYRLDGDPEAVDLHRFRSRLQNAERAVASADRLRLLGLALPEWGGPVLAGVASEGLVRRLGAGFEELRLSAAVQCAEARLTLGQHLLAHEELAHMMVEYPHHERLAALRMIALYRSDRRGEALQVYDETRAWLARELELDPGVDLKRVQGLILHEDQALLHDLRFHGVDRCPRAEAGLEPPAARNKAAPRKAMALETGAVLAQSVRQHPRTGVYVGREAELAELTALATRAGSGSGLVMVVGAAGTGKTALALRWSRRVEADYPDGQLFVDLRGHSEGDPLTPKEALAALLSSLGIPHKDIPHRESELAELYQRALAGRRVLVVLDNAESADQVGPLVPYGTGCLALVTSRSRLGGLIVSHGAPSLRLGPLSTAEAEELLRGIVGAVRTAGESQAVADLARICGNNPLALRIAAANLAMNPDCRLVDYSGALRSGNPVERLSVAGDPESAVCRAYGLTYQRLDQESAEAFRLLGRLPGPETTVAAVAALLGRSLGATRAVLDRLHSIHLVESIMRGRVLLQELIWWYARFLANAEQLAQARWESRRRQSRWYQGSGEAAAHRLHQRFPRGELSDAGEVPASPRFDNRKDAAAWTDAERPEIVKLTPFADAGAERDPAARLLTDTSGTVGMPRSGWPWPLSRPPSRNARKG</sequence>
<dbReference type="EMBL" id="BMMV01000004">
    <property type="protein sequence ID" value="GGJ84233.1"/>
    <property type="molecule type" value="Genomic_DNA"/>
</dbReference>
<dbReference type="SMART" id="SM00382">
    <property type="entry name" value="AAA"/>
    <property type="match status" value="1"/>
</dbReference>
<name>A0ABQ2E193_9ACTN</name>
<dbReference type="Pfam" id="PF00486">
    <property type="entry name" value="Trans_reg_C"/>
    <property type="match status" value="1"/>
</dbReference>
<dbReference type="InterPro" id="IPR036388">
    <property type="entry name" value="WH-like_DNA-bd_sf"/>
</dbReference>
<keyword evidence="5" id="KW-0804">Transcription</keyword>
<evidence type="ECO:0000259" key="8">
    <source>
        <dbReference type="PROSITE" id="PS51755"/>
    </source>
</evidence>
<dbReference type="InterPro" id="IPR041664">
    <property type="entry name" value="AAA_16"/>
</dbReference>
<evidence type="ECO:0000256" key="2">
    <source>
        <dbReference type="ARBA" id="ARBA00023012"/>
    </source>
</evidence>
<organism evidence="9 10">
    <name type="scientific">Streptomyces camponoticapitis</name>
    <dbReference type="NCBI Taxonomy" id="1616125"/>
    <lineage>
        <taxon>Bacteria</taxon>
        <taxon>Bacillati</taxon>
        <taxon>Actinomycetota</taxon>
        <taxon>Actinomycetes</taxon>
        <taxon>Kitasatosporales</taxon>
        <taxon>Streptomycetaceae</taxon>
        <taxon>Streptomyces</taxon>
    </lineage>
</organism>
<accession>A0ABQ2E193</accession>